<evidence type="ECO:0000313" key="15">
    <source>
        <dbReference type="Proteomes" id="UP000274391"/>
    </source>
</evidence>
<feature type="domain" description="Pyruvate kinase barrel" evidence="13">
    <location>
        <begin position="309"/>
        <end position="555"/>
    </location>
</feature>
<organism evidence="14 15">
    <name type="scientific">Gulosibacter macacae</name>
    <dbReference type="NCBI Taxonomy" id="2488791"/>
    <lineage>
        <taxon>Bacteria</taxon>
        <taxon>Bacillati</taxon>
        <taxon>Actinomycetota</taxon>
        <taxon>Actinomycetes</taxon>
        <taxon>Micrococcales</taxon>
        <taxon>Microbacteriaceae</taxon>
        <taxon>Gulosibacter</taxon>
    </lineage>
</organism>
<dbReference type="Pfam" id="PF00224">
    <property type="entry name" value="PK"/>
    <property type="match status" value="1"/>
</dbReference>
<keyword evidence="7" id="KW-0547">Nucleotide-binding</keyword>
<dbReference type="GO" id="GO:0030955">
    <property type="term" value="F:potassium ion binding"/>
    <property type="evidence" value="ECO:0007669"/>
    <property type="project" value="InterPro"/>
</dbReference>
<dbReference type="Proteomes" id="UP000274391">
    <property type="component" value="Unassembled WGS sequence"/>
</dbReference>
<evidence type="ECO:0000259" key="13">
    <source>
        <dbReference type="Pfam" id="PF00224"/>
    </source>
</evidence>
<dbReference type="PANTHER" id="PTHR11817">
    <property type="entry name" value="PYRUVATE KINASE"/>
    <property type="match status" value="1"/>
</dbReference>
<keyword evidence="15" id="KW-1185">Reference proteome</keyword>
<dbReference type="OrthoDB" id="9812123at2"/>
<evidence type="ECO:0000256" key="8">
    <source>
        <dbReference type="ARBA" id="ARBA00022777"/>
    </source>
</evidence>
<dbReference type="AlphaFoldDB" id="A0A3P3VZ20"/>
<comment type="cofactor">
    <cofactor evidence="1">
        <name>K(+)</name>
        <dbReference type="ChEBI" id="CHEBI:29103"/>
    </cofactor>
</comment>
<evidence type="ECO:0000256" key="3">
    <source>
        <dbReference type="ARBA" id="ARBA00008663"/>
    </source>
</evidence>
<gene>
    <name evidence="14" type="ORF">EG850_05270</name>
</gene>
<evidence type="ECO:0000256" key="10">
    <source>
        <dbReference type="ARBA" id="ARBA00022842"/>
    </source>
</evidence>
<reference evidence="14 15" key="1">
    <citation type="submission" date="2018-11" db="EMBL/GenBank/DDBJ databases">
        <title>YIM 102482-1 draft genome.</title>
        <authorList>
            <person name="Li G."/>
            <person name="Jiang Y."/>
        </authorList>
    </citation>
    <scope>NUCLEOTIDE SEQUENCE [LARGE SCALE GENOMIC DNA]</scope>
    <source>
        <strain evidence="14 15">YIM 102482-1</strain>
    </source>
</reference>
<evidence type="ECO:0000313" key="14">
    <source>
        <dbReference type="EMBL" id="RRJ87328.1"/>
    </source>
</evidence>
<dbReference type="GO" id="GO:0000287">
    <property type="term" value="F:magnesium ion binding"/>
    <property type="evidence" value="ECO:0007669"/>
    <property type="project" value="InterPro"/>
</dbReference>
<dbReference type="SUPFAM" id="SSF50800">
    <property type="entry name" value="PK beta-barrel domain-like"/>
    <property type="match status" value="1"/>
</dbReference>
<evidence type="ECO:0000256" key="9">
    <source>
        <dbReference type="ARBA" id="ARBA00022840"/>
    </source>
</evidence>
<protein>
    <recommendedName>
        <fullName evidence="4">pyruvate kinase</fullName>
        <ecNumber evidence="4">2.7.1.40</ecNumber>
    </recommendedName>
</protein>
<dbReference type="NCBIfam" id="NF011314">
    <property type="entry name" value="PRK14725.1"/>
    <property type="match status" value="1"/>
</dbReference>
<evidence type="ECO:0000256" key="6">
    <source>
        <dbReference type="ARBA" id="ARBA00022723"/>
    </source>
</evidence>
<dbReference type="InterPro" id="IPR040442">
    <property type="entry name" value="Pyrv_kinase-like_dom_sf"/>
</dbReference>
<dbReference type="EC" id="2.7.1.40" evidence="4"/>
<dbReference type="SUPFAM" id="SSF51621">
    <property type="entry name" value="Phosphoenolpyruvate/pyruvate domain"/>
    <property type="match status" value="1"/>
</dbReference>
<dbReference type="InterPro" id="IPR015793">
    <property type="entry name" value="Pyrv_Knase_brl"/>
</dbReference>
<dbReference type="InterPro" id="IPR015806">
    <property type="entry name" value="Pyrv_Knase_insert_dom_sf"/>
</dbReference>
<dbReference type="UniPathway" id="UPA00109">
    <property type="reaction ID" value="UER00188"/>
</dbReference>
<keyword evidence="8 14" id="KW-0418">Kinase</keyword>
<proteinExistence type="inferred from homology"/>
<comment type="similarity">
    <text evidence="3">Belongs to the pyruvate kinase family.</text>
</comment>
<evidence type="ECO:0000256" key="7">
    <source>
        <dbReference type="ARBA" id="ARBA00022741"/>
    </source>
</evidence>
<dbReference type="Gene3D" id="2.40.33.10">
    <property type="entry name" value="PK beta-barrel domain-like"/>
    <property type="match status" value="2"/>
</dbReference>
<dbReference type="GO" id="GO:0016301">
    <property type="term" value="F:kinase activity"/>
    <property type="evidence" value="ECO:0007669"/>
    <property type="project" value="UniProtKB-KW"/>
</dbReference>
<keyword evidence="6" id="KW-0479">Metal-binding</keyword>
<evidence type="ECO:0000256" key="1">
    <source>
        <dbReference type="ARBA" id="ARBA00001958"/>
    </source>
</evidence>
<dbReference type="InterPro" id="IPR015813">
    <property type="entry name" value="Pyrv/PenolPyrv_kinase-like_dom"/>
</dbReference>
<dbReference type="Gene3D" id="3.20.20.60">
    <property type="entry name" value="Phosphoenolpyruvate-binding domains"/>
    <property type="match status" value="2"/>
</dbReference>
<keyword evidence="9" id="KW-0067">ATP-binding</keyword>
<name>A0A3P3VZ20_9MICO</name>
<dbReference type="EMBL" id="RQVS01000005">
    <property type="protein sequence ID" value="RRJ87328.1"/>
    <property type="molecule type" value="Genomic_DNA"/>
</dbReference>
<evidence type="ECO:0000256" key="5">
    <source>
        <dbReference type="ARBA" id="ARBA00022679"/>
    </source>
</evidence>
<evidence type="ECO:0000256" key="12">
    <source>
        <dbReference type="ARBA" id="ARBA00023317"/>
    </source>
</evidence>
<comment type="pathway">
    <text evidence="2">Carbohydrate degradation; glycolysis; pyruvate from D-glyceraldehyde 3-phosphate: step 5/5.</text>
</comment>
<sequence length="598" mass="65895">MSLYELSQALHALHDDLLRAEALAAPLIAAVQPQHHKSARNLVHYVAVRQHDLRPLQASLAAYGLSSLGRMESIVRSWIETVIETVDALEQGRYRREIWGDLDGGHRILMRNRDDVLGSVHGSDDRSSRIMVTMPSEAADEPELVQRMGAAGMDIARVNCAHDDEPEWARMIDYVRALPGGVRVAMDLGGPKLRTGPLEPGPKVLKVKPTRNDRGEVERRARVLLVRAEQADEIKLTDLDAVVPVLGLEALELRRGDRLQLRDARDRHRELVITSVRPEGIEVEFDRTVYFQTASEIIAGVHGALTIGELDEVRQHLFIRVGDEVRLQRSLAPQPATQLSPHRIGCTLESVFTDAQPGERVLFDDGKIAGRIREVNGDEIVIGIERAGVDGVKLRAEKGINLPDTTLRIPALTAADRSHLPFVAKHADTVNLSFVRSPEDVADLISELEALDAQNVGITLKIETGPAFEALPQMLLEAMRWGDVGVMIARGDLAVELGFERLAEVQEEILWICEAAHVPVIWATQVLDTLARTGLPSRAEVTDAAMGRRAEAVMLNKGPFIVEAIEALASILDRMGGHVEKKRSLLRPLASFDLNGNS</sequence>
<dbReference type="GO" id="GO:0005524">
    <property type="term" value="F:ATP binding"/>
    <property type="evidence" value="ECO:0007669"/>
    <property type="project" value="UniProtKB-KW"/>
</dbReference>
<dbReference type="InterPro" id="IPR011037">
    <property type="entry name" value="Pyrv_Knase-like_insert_dom_sf"/>
</dbReference>
<accession>A0A3P3VZ20</accession>
<keyword evidence="12 14" id="KW-0670">Pyruvate</keyword>
<keyword evidence="11" id="KW-0324">Glycolysis</keyword>
<evidence type="ECO:0000256" key="4">
    <source>
        <dbReference type="ARBA" id="ARBA00012142"/>
    </source>
</evidence>
<comment type="caution">
    <text evidence="14">The sequence shown here is derived from an EMBL/GenBank/DDBJ whole genome shotgun (WGS) entry which is preliminary data.</text>
</comment>
<dbReference type="InterPro" id="IPR001697">
    <property type="entry name" value="Pyr_Knase"/>
</dbReference>
<keyword evidence="10" id="KW-0460">Magnesium</keyword>
<evidence type="ECO:0000256" key="2">
    <source>
        <dbReference type="ARBA" id="ARBA00004997"/>
    </source>
</evidence>
<dbReference type="GO" id="GO:0004743">
    <property type="term" value="F:pyruvate kinase activity"/>
    <property type="evidence" value="ECO:0007669"/>
    <property type="project" value="UniProtKB-EC"/>
</dbReference>
<evidence type="ECO:0000256" key="11">
    <source>
        <dbReference type="ARBA" id="ARBA00023152"/>
    </source>
</evidence>
<keyword evidence="5" id="KW-0808">Transferase</keyword>